<feature type="non-terminal residue" evidence="1">
    <location>
        <position position="145"/>
    </location>
</feature>
<reference evidence="1 2" key="1">
    <citation type="submission" date="2021-06" db="EMBL/GenBank/DDBJ databases">
        <authorList>
            <person name="Kallberg Y."/>
            <person name="Tangrot J."/>
            <person name="Rosling A."/>
        </authorList>
    </citation>
    <scope>NUCLEOTIDE SEQUENCE [LARGE SCALE GENOMIC DNA]</scope>
    <source>
        <strain evidence="1 2">120-4 pot B 10/14</strain>
    </source>
</reference>
<keyword evidence="2" id="KW-1185">Reference proteome</keyword>
<evidence type="ECO:0000313" key="2">
    <source>
        <dbReference type="Proteomes" id="UP000789901"/>
    </source>
</evidence>
<accession>A0ABN7X843</accession>
<feature type="non-terminal residue" evidence="1">
    <location>
        <position position="1"/>
    </location>
</feature>
<dbReference type="InterPro" id="IPR011990">
    <property type="entry name" value="TPR-like_helical_dom_sf"/>
</dbReference>
<evidence type="ECO:0000313" key="1">
    <source>
        <dbReference type="EMBL" id="CAG8850226.1"/>
    </source>
</evidence>
<gene>
    <name evidence="1" type="ORF">GMARGA_LOCUS40108</name>
</gene>
<name>A0ABN7X843_GIGMA</name>
<sequence>GSRFSFVKEIRNFHKGCCHCNGIGGCKIQIESELNPIPKKDYKRIKENSFSLKIPTPSDMIIYEFDNSFLINHKQRRKLSKDAPRRIEIEKENRDFLEKYWEVYELITYWYGYYLNEGIGGDKNKERASDLFKQAADKNVPSAQL</sequence>
<dbReference type="Gene3D" id="1.25.40.10">
    <property type="entry name" value="Tetratricopeptide repeat domain"/>
    <property type="match status" value="1"/>
</dbReference>
<organism evidence="1 2">
    <name type="scientific">Gigaspora margarita</name>
    <dbReference type="NCBI Taxonomy" id="4874"/>
    <lineage>
        <taxon>Eukaryota</taxon>
        <taxon>Fungi</taxon>
        <taxon>Fungi incertae sedis</taxon>
        <taxon>Mucoromycota</taxon>
        <taxon>Glomeromycotina</taxon>
        <taxon>Glomeromycetes</taxon>
        <taxon>Diversisporales</taxon>
        <taxon>Gigasporaceae</taxon>
        <taxon>Gigaspora</taxon>
    </lineage>
</organism>
<proteinExistence type="predicted"/>
<protein>
    <submittedName>
        <fullName evidence="1">17833_t:CDS:1</fullName>
    </submittedName>
</protein>
<dbReference type="Proteomes" id="UP000789901">
    <property type="component" value="Unassembled WGS sequence"/>
</dbReference>
<comment type="caution">
    <text evidence="1">The sequence shown here is derived from an EMBL/GenBank/DDBJ whole genome shotgun (WGS) entry which is preliminary data.</text>
</comment>
<dbReference type="EMBL" id="CAJVQB010100090">
    <property type="protein sequence ID" value="CAG8850226.1"/>
    <property type="molecule type" value="Genomic_DNA"/>
</dbReference>